<dbReference type="GeneID" id="9466518"/>
<name>D0NVP4_PHYIT</name>
<dbReference type="HOGENOM" id="CLU_1312331_0_0_1"/>
<evidence type="ECO:0000313" key="1">
    <source>
        <dbReference type="EMBL" id="EEY66725.1"/>
    </source>
</evidence>
<keyword evidence="2" id="KW-1185">Reference proteome</keyword>
<dbReference type="InParanoid" id="D0NVP4"/>
<evidence type="ECO:0000313" key="2">
    <source>
        <dbReference type="Proteomes" id="UP000006643"/>
    </source>
</evidence>
<reference evidence="2" key="1">
    <citation type="journal article" date="2009" name="Nature">
        <title>Genome sequence and analysis of the Irish potato famine pathogen Phytophthora infestans.</title>
        <authorList>
            <consortium name="The Broad Institute Genome Sequencing Platform"/>
            <person name="Haas B.J."/>
            <person name="Kamoun S."/>
            <person name="Zody M.C."/>
            <person name="Jiang R.H."/>
            <person name="Handsaker R.E."/>
            <person name="Cano L.M."/>
            <person name="Grabherr M."/>
            <person name="Kodira C.D."/>
            <person name="Raffaele S."/>
            <person name="Torto-Alalibo T."/>
            <person name="Bozkurt T.O."/>
            <person name="Ah-Fong A.M."/>
            <person name="Alvarado L."/>
            <person name="Anderson V.L."/>
            <person name="Armstrong M.R."/>
            <person name="Avrova A."/>
            <person name="Baxter L."/>
            <person name="Beynon J."/>
            <person name="Boevink P.C."/>
            <person name="Bollmann S.R."/>
            <person name="Bos J.I."/>
            <person name="Bulone V."/>
            <person name="Cai G."/>
            <person name="Cakir C."/>
            <person name="Carrington J.C."/>
            <person name="Chawner M."/>
            <person name="Conti L."/>
            <person name="Costanzo S."/>
            <person name="Ewan R."/>
            <person name="Fahlgren N."/>
            <person name="Fischbach M.A."/>
            <person name="Fugelstad J."/>
            <person name="Gilroy E.M."/>
            <person name="Gnerre S."/>
            <person name="Green P.J."/>
            <person name="Grenville-Briggs L.J."/>
            <person name="Griffith J."/>
            <person name="Grunwald N.J."/>
            <person name="Horn K."/>
            <person name="Horner N.R."/>
            <person name="Hu C.H."/>
            <person name="Huitema E."/>
            <person name="Jeong D.H."/>
            <person name="Jones A.M."/>
            <person name="Jones J.D."/>
            <person name="Jones R.W."/>
            <person name="Karlsson E.K."/>
            <person name="Kunjeti S.G."/>
            <person name="Lamour K."/>
            <person name="Liu Z."/>
            <person name="Ma L."/>
            <person name="Maclean D."/>
            <person name="Chibucos M.C."/>
            <person name="McDonald H."/>
            <person name="McWalters J."/>
            <person name="Meijer H.J."/>
            <person name="Morgan W."/>
            <person name="Morris P.F."/>
            <person name="Munro C.A."/>
            <person name="O'Neill K."/>
            <person name="Ospina-Giraldo M."/>
            <person name="Pinzon A."/>
            <person name="Pritchard L."/>
            <person name="Ramsahoye B."/>
            <person name="Ren Q."/>
            <person name="Restrepo S."/>
            <person name="Roy S."/>
            <person name="Sadanandom A."/>
            <person name="Savidor A."/>
            <person name="Schornack S."/>
            <person name="Schwartz D.C."/>
            <person name="Schumann U.D."/>
            <person name="Schwessinger B."/>
            <person name="Seyer L."/>
            <person name="Sharpe T."/>
            <person name="Silvar C."/>
            <person name="Song J."/>
            <person name="Studholme D.J."/>
            <person name="Sykes S."/>
            <person name="Thines M."/>
            <person name="van de Vondervoort P.J."/>
            <person name="Phuntumart V."/>
            <person name="Wawra S."/>
            <person name="Weide R."/>
            <person name="Win J."/>
            <person name="Young C."/>
            <person name="Zhou S."/>
            <person name="Fry W."/>
            <person name="Meyers B.C."/>
            <person name="van West P."/>
            <person name="Ristaino J."/>
            <person name="Govers F."/>
            <person name="Birch P.R."/>
            <person name="Whisson S.C."/>
            <person name="Judelson H.S."/>
            <person name="Nusbaum C."/>
        </authorList>
    </citation>
    <scope>NUCLEOTIDE SEQUENCE [LARGE SCALE GENOMIC DNA]</scope>
    <source>
        <strain evidence="2">T30-4</strain>
    </source>
</reference>
<dbReference type="OrthoDB" id="89328at2759"/>
<sequence>MESVSASASVSSQTAEKIRAAVANYYEGYERRDAAGPDKWMVLTDDQAKDAFVRQFMRGLQKRKNSEFKQRQATPISVPYYIFSTQTVKKGKRAIEKLPPSKGPNLQIQCAVSSAYGVVAYRNKRGSIKMQDNADFVEELYKVILEPVLISDDKPITKTETRMRIRERAANVNMPKITQCMVPKMGLHAAKLVNAAIFFEDMVYGEWVDM</sequence>
<gene>
    <name evidence="1" type="ORF">PITG_17279</name>
</gene>
<dbReference type="Proteomes" id="UP000006643">
    <property type="component" value="Unassembled WGS sequence"/>
</dbReference>
<dbReference type="VEuPathDB" id="FungiDB:PITG_17279"/>
<organism evidence="1 2">
    <name type="scientific">Phytophthora infestans (strain T30-4)</name>
    <name type="common">Potato late blight agent</name>
    <dbReference type="NCBI Taxonomy" id="403677"/>
    <lineage>
        <taxon>Eukaryota</taxon>
        <taxon>Sar</taxon>
        <taxon>Stramenopiles</taxon>
        <taxon>Oomycota</taxon>
        <taxon>Peronosporomycetes</taxon>
        <taxon>Peronosporales</taxon>
        <taxon>Peronosporaceae</taxon>
        <taxon>Phytophthora</taxon>
    </lineage>
</organism>
<dbReference type="EMBL" id="DS028170">
    <property type="protein sequence ID" value="EEY66725.1"/>
    <property type="molecule type" value="Genomic_DNA"/>
</dbReference>
<dbReference type="AlphaFoldDB" id="D0NVP4"/>
<dbReference type="KEGG" id="pif:PITG_17279"/>
<dbReference type="RefSeq" id="XP_002896790.1">
    <property type="nucleotide sequence ID" value="XM_002896744.1"/>
</dbReference>
<protein>
    <submittedName>
        <fullName evidence="1">Uncharacterized protein</fullName>
    </submittedName>
</protein>
<accession>D0NVP4</accession>
<dbReference type="STRING" id="403677.D0NVP4"/>
<proteinExistence type="predicted"/>